<reference evidence="2 3" key="1">
    <citation type="submission" date="2016-11" db="EMBL/GenBank/DDBJ databases">
        <authorList>
            <person name="Jaros S."/>
            <person name="Januszkiewicz K."/>
            <person name="Wedrychowicz H."/>
        </authorList>
    </citation>
    <scope>NUCLEOTIDE SEQUENCE [LARGE SCALE GENOMIC DNA]</scope>
    <source>
        <strain evidence="2 3">DSM 3090</strain>
    </source>
</reference>
<dbReference type="Pfam" id="PF14266">
    <property type="entry name" value="YceG_bac"/>
    <property type="match status" value="2"/>
</dbReference>
<proteinExistence type="predicted"/>
<dbReference type="STRING" id="1121331.SAMN02745248_01995"/>
<dbReference type="OrthoDB" id="2421008at2"/>
<gene>
    <name evidence="2" type="ORF">SAMN02745248_01995</name>
</gene>
<dbReference type="AlphaFoldDB" id="A0A1M6QEU4"/>
<dbReference type="InterPro" id="IPR025647">
    <property type="entry name" value="YceG_bac"/>
</dbReference>
<dbReference type="RefSeq" id="WP_072903943.1">
    <property type="nucleotide sequence ID" value="NZ_FRAD01000016.1"/>
</dbReference>
<protein>
    <submittedName>
        <fullName evidence="2">Putative component of 'biosynthetic module</fullName>
    </submittedName>
</protein>
<organism evidence="2 3">
    <name type="scientific">Hathewaya proteolytica DSM 3090</name>
    <dbReference type="NCBI Taxonomy" id="1121331"/>
    <lineage>
        <taxon>Bacteria</taxon>
        <taxon>Bacillati</taxon>
        <taxon>Bacillota</taxon>
        <taxon>Clostridia</taxon>
        <taxon>Eubacteriales</taxon>
        <taxon>Clostridiaceae</taxon>
        <taxon>Hathewaya</taxon>
    </lineage>
</organism>
<evidence type="ECO:0000259" key="1">
    <source>
        <dbReference type="Pfam" id="PF14266"/>
    </source>
</evidence>
<dbReference type="EMBL" id="FRAD01000016">
    <property type="protein sequence ID" value="SHK18630.1"/>
    <property type="molecule type" value="Genomic_DNA"/>
</dbReference>
<evidence type="ECO:0000313" key="3">
    <source>
        <dbReference type="Proteomes" id="UP000183952"/>
    </source>
</evidence>
<feature type="domain" description="Putative component of 'biosynthetic module'" evidence="1">
    <location>
        <begin position="292"/>
        <end position="520"/>
    </location>
</feature>
<feature type="domain" description="Putative component of 'biosynthetic module'" evidence="1">
    <location>
        <begin position="21"/>
        <end position="269"/>
    </location>
</feature>
<name>A0A1M6QEU4_9CLOT</name>
<sequence length="540" mass="63677">MKKANEGKLHINSRNLDLSDKVWQDLKTDVRIRKGFALSSSTVTVPTYFYRFIGIKENNEEYFDDILRIDRELRVLGTLYLKVTKGFSRDVSIKIQSSVQNLTKYKGDILFLIQKCKDNGLFSESLGPIILDQITNTLRVVLDYFVRVKGDHVDVIKALSLMVHWINIYIPQLFINYDFDGKNPKVLFYGEISEEEALFLFLLWMLGVDVVFFNTEDDKIFDALDPQCSFSRVVTYSNRCLLKDLPASFNERVNTTAYGAKEEMDKILFNEDTNFYRPWQFTEYSVKNVTLKTTFEEIQIWMREKASLREGWKIKNGTVYIPNVFAKIRGVTEDIEEYFQYIKNIKKYEKNTFINKLPMVNFVTLEYQKFNEVYPTRGNYFDVDRMINSSWWPYSELRTGLQRALGENIRELCLNPVVYNKQNEELRDLQVEIFSVLINSMDTKFMQLLQNFDYPDEVPRIIIYNNEQNGNLSLEDCILLTLMNYMGVDIVIFNPSGYNDIENYVYNELYDVHTLDKMSFNLKLREPKEKKGLFKRLFGV</sequence>
<dbReference type="Proteomes" id="UP000183952">
    <property type="component" value="Unassembled WGS sequence"/>
</dbReference>
<keyword evidence="3" id="KW-1185">Reference proteome</keyword>
<evidence type="ECO:0000313" key="2">
    <source>
        <dbReference type="EMBL" id="SHK18630.1"/>
    </source>
</evidence>
<accession>A0A1M6QEU4</accession>